<organism evidence="1 2">
    <name type="scientific">Endozoicomonas numazuensis</name>
    <dbReference type="NCBI Taxonomy" id="1137799"/>
    <lineage>
        <taxon>Bacteria</taxon>
        <taxon>Pseudomonadati</taxon>
        <taxon>Pseudomonadota</taxon>
        <taxon>Gammaproteobacteria</taxon>
        <taxon>Oceanospirillales</taxon>
        <taxon>Endozoicomonadaceae</taxon>
        <taxon>Endozoicomonas</taxon>
    </lineage>
</organism>
<sequence>MFKRAHANSQIKATFQIVLTLLSFFGFNEAVLAVRYRTTIYISHFDARMAVAHTGMETPAFSGYASSETDAYLTGDPDNMTFNESPLKLLEEC</sequence>
<dbReference type="Proteomes" id="UP000028073">
    <property type="component" value="Unassembled WGS sequence"/>
</dbReference>
<evidence type="ECO:0000313" key="2">
    <source>
        <dbReference type="Proteomes" id="UP000028073"/>
    </source>
</evidence>
<proteinExistence type="predicted"/>
<comment type="caution">
    <text evidence="1">The sequence shown here is derived from an EMBL/GenBank/DDBJ whole genome shotgun (WGS) entry which is preliminary data.</text>
</comment>
<name>A0A081NJZ4_9GAMM</name>
<evidence type="ECO:0000313" key="1">
    <source>
        <dbReference type="EMBL" id="KEQ18767.1"/>
    </source>
</evidence>
<accession>A0A081NJZ4</accession>
<dbReference type="RefSeq" id="WP_034832117.1">
    <property type="nucleotide sequence ID" value="NZ_JOKH01000001.1"/>
</dbReference>
<dbReference type="EMBL" id="JOKH01000001">
    <property type="protein sequence ID" value="KEQ18767.1"/>
    <property type="molecule type" value="Genomic_DNA"/>
</dbReference>
<keyword evidence="2" id="KW-1185">Reference proteome</keyword>
<gene>
    <name evidence="1" type="ORF">GZ78_01355</name>
</gene>
<dbReference type="AlphaFoldDB" id="A0A081NJZ4"/>
<dbReference type="OrthoDB" id="6190275at2"/>
<reference evidence="1 2" key="1">
    <citation type="submission" date="2014-06" db="EMBL/GenBank/DDBJ databases">
        <title>Whole Genome Sequences of Three Symbiotic Endozoicomonas Bacteria.</title>
        <authorList>
            <person name="Neave M.J."/>
            <person name="Apprill A."/>
            <person name="Voolstra C.R."/>
        </authorList>
    </citation>
    <scope>NUCLEOTIDE SEQUENCE [LARGE SCALE GENOMIC DNA]</scope>
    <source>
        <strain evidence="1 2">DSM 25634</strain>
    </source>
</reference>
<protein>
    <submittedName>
        <fullName evidence="1">Uncharacterized protein</fullName>
    </submittedName>
</protein>